<name>A0A655IH60_MYCTX</name>
<dbReference type="EMBL" id="CSBK01001369">
    <property type="protein sequence ID" value="COY59215.1"/>
    <property type="molecule type" value="Genomic_DNA"/>
</dbReference>
<evidence type="ECO:0000313" key="6">
    <source>
        <dbReference type="Proteomes" id="UP000039021"/>
    </source>
</evidence>
<reference evidence="6 7" key="2">
    <citation type="submission" date="2015-03" db="EMBL/GenBank/DDBJ databases">
        <authorList>
            <consortium name="Pathogen Informatics"/>
        </authorList>
    </citation>
    <scope>NUCLEOTIDE SEQUENCE [LARGE SCALE GENOMIC DNA]</scope>
    <source>
        <strain evidence="2 9">C09601061</strain>
        <strain evidence="3 8">G09801536</strain>
        <strain evidence="1 10">G09901357</strain>
        <strain evidence="4 7">M09401471</strain>
        <strain evidence="6">N09902308</strain>
    </source>
</reference>
<dbReference type="Proteomes" id="UP000046680">
    <property type="component" value="Unassembled WGS sequence"/>
</dbReference>
<dbReference type="Proteomes" id="UP000039021">
    <property type="component" value="Unassembled WGS sequence"/>
</dbReference>
<dbReference type="Proteomes" id="UP000048289">
    <property type="component" value="Unassembled WGS sequence"/>
</dbReference>
<dbReference type="EMBL" id="CSAD01000383">
    <property type="protein sequence ID" value="COV88750.1"/>
    <property type="molecule type" value="Genomic_DNA"/>
</dbReference>
<evidence type="ECO:0000313" key="1">
    <source>
        <dbReference type="EMBL" id="CFE38414.1"/>
    </source>
</evidence>
<proteinExistence type="predicted"/>
<dbReference type="AlphaFoldDB" id="A0A655IH60"/>
<evidence type="ECO:0000313" key="4">
    <source>
        <dbReference type="EMBL" id="COW51311.1"/>
    </source>
</evidence>
<evidence type="ECO:0000313" key="9">
    <source>
        <dbReference type="Proteomes" id="UP000046680"/>
    </source>
</evidence>
<reference evidence="5" key="1">
    <citation type="submission" date="2015-03" db="EMBL/GenBank/DDBJ databases">
        <authorList>
            <consortium name="Pathogen Informatics"/>
            <person name="Murphy D."/>
        </authorList>
    </citation>
    <scope>NUCLEOTIDE SEQUENCE</scope>
    <source>
        <strain evidence="5">N09902308</strain>
    </source>
</reference>
<evidence type="ECO:0000313" key="8">
    <source>
        <dbReference type="Proteomes" id="UP000045842"/>
    </source>
</evidence>
<evidence type="ECO:0000313" key="2">
    <source>
        <dbReference type="EMBL" id="CFR98677.1"/>
    </source>
</evidence>
<gene>
    <name evidence="2" type="ORF">ERS007657_03408</name>
    <name evidence="3" type="ORF">ERS007679_02647</name>
    <name evidence="1" type="ORF">ERS007681_00995</name>
    <name evidence="4" type="ORF">ERS007720_02774</name>
    <name evidence="5" type="ORF">ERS007739_02844</name>
</gene>
<dbReference type="Proteomes" id="UP000044938">
    <property type="component" value="Unassembled WGS sequence"/>
</dbReference>
<evidence type="ECO:0000313" key="3">
    <source>
        <dbReference type="EMBL" id="COV88750.1"/>
    </source>
</evidence>
<dbReference type="EMBL" id="CSAJ01000382">
    <property type="protein sequence ID" value="COW51311.1"/>
    <property type="molecule type" value="Genomic_DNA"/>
</dbReference>
<evidence type="ECO:0000313" key="5">
    <source>
        <dbReference type="EMBL" id="COY59215.1"/>
    </source>
</evidence>
<protein>
    <submittedName>
        <fullName evidence="3">Uncharacterized protein</fullName>
    </submittedName>
</protein>
<evidence type="ECO:0000313" key="7">
    <source>
        <dbReference type="Proteomes" id="UP000044938"/>
    </source>
</evidence>
<evidence type="ECO:0000313" key="10">
    <source>
        <dbReference type="Proteomes" id="UP000048289"/>
    </source>
</evidence>
<organism evidence="3 8">
    <name type="scientific">Mycobacterium tuberculosis</name>
    <dbReference type="NCBI Taxonomy" id="1773"/>
    <lineage>
        <taxon>Bacteria</taxon>
        <taxon>Bacillati</taxon>
        <taxon>Actinomycetota</taxon>
        <taxon>Actinomycetes</taxon>
        <taxon>Mycobacteriales</taxon>
        <taxon>Mycobacteriaceae</taxon>
        <taxon>Mycobacterium</taxon>
        <taxon>Mycobacterium tuberculosis complex</taxon>
    </lineage>
</organism>
<dbReference type="EMBL" id="CGCX01001633">
    <property type="protein sequence ID" value="CFR98677.1"/>
    <property type="molecule type" value="Genomic_DNA"/>
</dbReference>
<accession>A0A655IH60</accession>
<dbReference type="Proteomes" id="UP000045842">
    <property type="component" value="Unassembled WGS sequence"/>
</dbReference>
<dbReference type="EMBL" id="CFOE01000086">
    <property type="protein sequence ID" value="CFE38414.1"/>
    <property type="molecule type" value="Genomic_DNA"/>
</dbReference>
<sequence length="72" mass="7469">MISRLADVEVLANTHDWGQAMLECGGGFGGHQRVILVVIGAPLGVPDDNVTAPQLGQKGAADVTRIGTGVMW</sequence>